<dbReference type="GeneID" id="39749092"/>
<comment type="caution">
    <text evidence="2">The sequence shown here is derived from an EMBL/GenBank/DDBJ whole genome shotgun (WGS) entry which is preliminary data.</text>
</comment>
<sequence>MENFTLEEYKKIIVNVSLIFSTITMCFSILSIILAYFFSQNEDAVCVDLNINLDDASRPKTYLYIQKDSDSFLSPNAEKTCTGSLNSSIHENVENFQGENTNEKSNCNNLNYQEIEEKVKLLSLNEEYHTVNNGHINVDEVDPNEKQNKVIRIIIN</sequence>
<evidence type="ECO:0000256" key="1">
    <source>
        <dbReference type="SAM" id="Phobius"/>
    </source>
</evidence>
<dbReference type="OMA" id="YVYIQKD"/>
<evidence type="ECO:0000313" key="2">
    <source>
        <dbReference type="EMBL" id="GAW82355.1"/>
    </source>
</evidence>
<protein>
    <submittedName>
        <fullName evidence="2">Uncharacterized protein</fullName>
    </submittedName>
</protein>
<dbReference type="AlphaFoldDB" id="A0A1Y1JLK4"/>
<accession>A0A1Y1JLK4</accession>
<gene>
    <name evidence="2" type="ORF">PGO_123530</name>
</gene>
<proteinExistence type="predicted"/>
<dbReference type="EMBL" id="BDQF01000013">
    <property type="protein sequence ID" value="GAW82355.1"/>
    <property type="molecule type" value="Genomic_DNA"/>
</dbReference>
<dbReference type="OrthoDB" id="372547at2759"/>
<reference evidence="3" key="1">
    <citation type="submission" date="2017-04" db="EMBL/GenBank/DDBJ databases">
        <title>Plasmodium gonderi genome.</title>
        <authorList>
            <person name="Arisue N."/>
            <person name="Honma H."/>
            <person name="Kawai S."/>
            <person name="Tougan T."/>
            <person name="Tanabe K."/>
            <person name="Horii T."/>
        </authorList>
    </citation>
    <scope>NUCLEOTIDE SEQUENCE [LARGE SCALE GENOMIC DNA]</scope>
    <source>
        <strain evidence="3">ATCC 30045</strain>
    </source>
</reference>
<feature type="transmembrane region" description="Helical" evidence="1">
    <location>
        <begin position="12"/>
        <end position="38"/>
    </location>
</feature>
<keyword evidence="1" id="KW-0812">Transmembrane</keyword>
<evidence type="ECO:0000313" key="3">
    <source>
        <dbReference type="Proteomes" id="UP000195521"/>
    </source>
</evidence>
<dbReference type="Proteomes" id="UP000195521">
    <property type="component" value="Unassembled WGS sequence"/>
</dbReference>
<keyword evidence="3" id="KW-1185">Reference proteome</keyword>
<organism evidence="2 3">
    <name type="scientific">Plasmodium gonderi</name>
    <dbReference type="NCBI Taxonomy" id="77519"/>
    <lineage>
        <taxon>Eukaryota</taxon>
        <taxon>Sar</taxon>
        <taxon>Alveolata</taxon>
        <taxon>Apicomplexa</taxon>
        <taxon>Aconoidasida</taxon>
        <taxon>Haemosporida</taxon>
        <taxon>Plasmodiidae</taxon>
        <taxon>Plasmodium</taxon>
        <taxon>Plasmodium (Plasmodium)</taxon>
    </lineage>
</organism>
<keyword evidence="1" id="KW-0472">Membrane</keyword>
<dbReference type="RefSeq" id="XP_028544944.1">
    <property type="nucleotide sequence ID" value="XM_028689143.1"/>
</dbReference>
<keyword evidence="1" id="KW-1133">Transmembrane helix</keyword>
<name>A0A1Y1JLK4_PLAGO</name>